<dbReference type="GO" id="GO:0005730">
    <property type="term" value="C:nucleolus"/>
    <property type="evidence" value="ECO:0007669"/>
    <property type="project" value="TreeGrafter"/>
</dbReference>
<dbReference type="RefSeq" id="XP_021873315.1">
    <property type="nucleotide sequence ID" value="XM_022012515.1"/>
</dbReference>
<dbReference type="GeneID" id="33554323"/>
<evidence type="ECO:0000259" key="1">
    <source>
        <dbReference type="PROSITE" id="PS50141"/>
    </source>
</evidence>
<dbReference type="STRING" id="4999.A0A1Y1UN72"/>
<name>A0A1Y1UN72_9TREE</name>
<sequence length="481" mass="52313">MSSKPSLHNLIASTSIALFDTLPKHGKPHIRSNGVPEWTILATICLVIFKAAAVAQAGQQAHGEHEIQVASLGSGVKCLPANKLSPCGDTLHDSHAEILARRGFKKWLMSEAKRSLRLPESSGQSLVQLNRETNRFGLRQDVQVWLYVSNLPCGDASTLHTAAHQPLDMATLKSSKDGHRPIHNDGTAIRGRNGYEAFGAIRTKPGRADSVPATSFSCSDKIASWSVLGLQGALLANIFEPIYLDGIVVGGVEDPPDHWTGKKGDWTGTIKDEVQRAVWGRLEVIKDRLVPPYTLHRPEVHVTSTTFPCTKSEILRKSSLEPATSVTSLLHLPWTGSTPEVIFNGSRAGAWKAPGSKALPERNRSSVCKLELLRAFDDLHQDLHSSLGGSQLGSTDSNVKTYFEIKHGELASAYQRAKTVLRGTPSKADDSIDDAFKKTGQSFQVTAGLDDSGHSPPFRGWIVSGREYESFTVDGELKTMH</sequence>
<dbReference type="FunCoup" id="A0A1Y1UN72">
    <property type="interactions" value="393"/>
</dbReference>
<dbReference type="GO" id="GO:0003726">
    <property type="term" value="F:double-stranded RNA adenosine deaminase activity"/>
    <property type="evidence" value="ECO:0007669"/>
    <property type="project" value="TreeGrafter"/>
</dbReference>
<dbReference type="InParanoid" id="A0A1Y1UN72"/>
<dbReference type="GO" id="GO:0008251">
    <property type="term" value="F:tRNA-specific adenosine deaminase activity"/>
    <property type="evidence" value="ECO:0007669"/>
    <property type="project" value="TreeGrafter"/>
</dbReference>
<dbReference type="EMBL" id="NBSH01000003">
    <property type="protein sequence ID" value="ORX39452.1"/>
    <property type="molecule type" value="Genomic_DNA"/>
</dbReference>
<dbReference type="GO" id="GO:0003725">
    <property type="term" value="F:double-stranded RNA binding"/>
    <property type="evidence" value="ECO:0007669"/>
    <property type="project" value="TreeGrafter"/>
</dbReference>
<evidence type="ECO:0000313" key="3">
    <source>
        <dbReference type="Proteomes" id="UP000193218"/>
    </source>
</evidence>
<dbReference type="PANTHER" id="PTHR10910">
    <property type="entry name" value="EUKARYOTE SPECIFIC DSRNA BINDING PROTEIN"/>
    <property type="match status" value="1"/>
</dbReference>
<keyword evidence="3" id="KW-1185">Reference proteome</keyword>
<gene>
    <name evidence="2" type="ORF">BD324DRAFT_333317</name>
</gene>
<dbReference type="PANTHER" id="PTHR10910:SF62">
    <property type="entry name" value="AT07585P-RELATED"/>
    <property type="match status" value="1"/>
</dbReference>
<dbReference type="AlphaFoldDB" id="A0A1Y1UN72"/>
<dbReference type="GO" id="GO:0006382">
    <property type="term" value="P:adenosine to inosine editing"/>
    <property type="evidence" value="ECO:0007669"/>
    <property type="project" value="TreeGrafter"/>
</dbReference>
<comment type="caution">
    <text evidence="2">The sequence shown here is derived from an EMBL/GenBank/DDBJ whole genome shotgun (WGS) entry which is preliminary data.</text>
</comment>
<organism evidence="2 3">
    <name type="scientific">Kockovaella imperatae</name>
    <dbReference type="NCBI Taxonomy" id="4999"/>
    <lineage>
        <taxon>Eukaryota</taxon>
        <taxon>Fungi</taxon>
        <taxon>Dikarya</taxon>
        <taxon>Basidiomycota</taxon>
        <taxon>Agaricomycotina</taxon>
        <taxon>Tremellomycetes</taxon>
        <taxon>Tremellales</taxon>
        <taxon>Cuniculitremaceae</taxon>
        <taxon>Kockovaella</taxon>
    </lineage>
</organism>
<dbReference type="SMART" id="SM00552">
    <property type="entry name" value="ADEAMc"/>
    <property type="match status" value="1"/>
</dbReference>
<accession>A0A1Y1UN72</accession>
<proteinExistence type="predicted"/>
<dbReference type="GO" id="GO:0005737">
    <property type="term" value="C:cytoplasm"/>
    <property type="evidence" value="ECO:0007669"/>
    <property type="project" value="TreeGrafter"/>
</dbReference>
<dbReference type="Pfam" id="PF02137">
    <property type="entry name" value="A_deamin"/>
    <property type="match status" value="1"/>
</dbReference>
<dbReference type="PROSITE" id="PS50141">
    <property type="entry name" value="A_DEAMIN_EDITASE"/>
    <property type="match status" value="1"/>
</dbReference>
<feature type="domain" description="A to I editase" evidence="1">
    <location>
        <begin position="71"/>
        <end position="406"/>
    </location>
</feature>
<dbReference type="OrthoDB" id="10268011at2759"/>
<dbReference type="Proteomes" id="UP000193218">
    <property type="component" value="Unassembled WGS sequence"/>
</dbReference>
<evidence type="ECO:0000313" key="2">
    <source>
        <dbReference type="EMBL" id="ORX39452.1"/>
    </source>
</evidence>
<protein>
    <submittedName>
        <fullName evidence="2">Domain-domain-containing protein</fullName>
    </submittedName>
</protein>
<dbReference type="InterPro" id="IPR002466">
    <property type="entry name" value="A_deamin"/>
</dbReference>
<dbReference type="GO" id="GO:0006396">
    <property type="term" value="P:RNA processing"/>
    <property type="evidence" value="ECO:0007669"/>
    <property type="project" value="InterPro"/>
</dbReference>
<reference evidence="2 3" key="1">
    <citation type="submission" date="2017-03" db="EMBL/GenBank/DDBJ databases">
        <title>Widespread Adenine N6-methylation of Active Genes in Fungi.</title>
        <authorList>
            <consortium name="DOE Joint Genome Institute"/>
            <person name="Mondo S.J."/>
            <person name="Dannebaum R.O."/>
            <person name="Kuo R.C."/>
            <person name="Louie K.B."/>
            <person name="Bewick A.J."/>
            <person name="Labutti K."/>
            <person name="Haridas S."/>
            <person name="Kuo A."/>
            <person name="Salamov A."/>
            <person name="Ahrendt S.R."/>
            <person name="Lau R."/>
            <person name="Bowen B.P."/>
            <person name="Lipzen A."/>
            <person name="Sullivan W."/>
            <person name="Andreopoulos W.B."/>
            <person name="Clum A."/>
            <person name="Lindquist E."/>
            <person name="Daum C."/>
            <person name="Northen T.R."/>
            <person name="Ramamoorthy G."/>
            <person name="Schmitz R.J."/>
            <person name="Gryganskyi A."/>
            <person name="Culley D."/>
            <person name="Magnuson J."/>
            <person name="James T.Y."/>
            <person name="O'Malley M.A."/>
            <person name="Stajich J.E."/>
            <person name="Spatafora J.W."/>
            <person name="Visel A."/>
            <person name="Grigoriev I.V."/>
        </authorList>
    </citation>
    <scope>NUCLEOTIDE SEQUENCE [LARGE SCALE GENOMIC DNA]</scope>
    <source>
        <strain evidence="2 3">NRRL Y-17943</strain>
    </source>
</reference>